<evidence type="ECO:0000256" key="14">
    <source>
        <dbReference type="HAMAP-Rule" id="MF_01006"/>
    </source>
</evidence>
<gene>
    <name evidence="15" type="primary">uppP_1</name>
    <name evidence="14" type="synonym">uppP</name>
    <name evidence="15" type="ORF">Mgrana_00959</name>
</gene>
<comment type="subcellular location">
    <subcellularLocation>
        <location evidence="1 14">Cell membrane</location>
        <topology evidence="1 14">Multi-pass membrane protein</topology>
    </subcellularLocation>
</comment>
<dbReference type="GO" id="GO:0071555">
    <property type="term" value="P:cell wall organization"/>
    <property type="evidence" value="ECO:0007669"/>
    <property type="project" value="UniProtKB-KW"/>
</dbReference>
<comment type="function">
    <text evidence="14">Catalyzes the dephosphorylation of undecaprenyl diphosphate (UPP). Confers resistance to bacitracin.</text>
</comment>
<evidence type="ECO:0000256" key="11">
    <source>
        <dbReference type="ARBA" id="ARBA00032707"/>
    </source>
</evidence>
<comment type="catalytic activity">
    <reaction evidence="13 14">
        <text>di-trans,octa-cis-undecaprenyl diphosphate + H2O = di-trans,octa-cis-undecaprenyl phosphate + phosphate + H(+)</text>
        <dbReference type="Rhea" id="RHEA:28094"/>
        <dbReference type="ChEBI" id="CHEBI:15377"/>
        <dbReference type="ChEBI" id="CHEBI:15378"/>
        <dbReference type="ChEBI" id="CHEBI:43474"/>
        <dbReference type="ChEBI" id="CHEBI:58405"/>
        <dbReference type="ChEBI" id="CHEBI:60392"/>
        <dbReference type="EC" id="3.6.1.27"/>
    </reaction>
</comment>
<reference evidence="15 16" key="1">
    <citation type="submission" date="2018-08" db="EMBL/GenBank/DDBJ databases">
        <title>Meiothermus granaticius genome AF-68 sequencing project.</title>
        <authorList>
            <person name="Da Costa M.S."/>
            <person name="Albuquerque L."/>
            <person name="Raposo P."/>
            <person name="Froufe H.J.C."/>
            <person name="Barroso C.S."/>
            <person name="Egas C."/>
        </authorList>
    </citation>
    <scope>NUCLEOTIDE SEQUENCE [LARGE SCALE GENOMIC DNA]</scope>
    <source>
        <strain evidence="15 16">AF-68</strain>
    </source>
</reference>
<dbReference type="PANTHER" id="PTHR30622">
    <property type="entry name" value="UNDECAPRENYL-DIPHOSPHATASE"/>
    <property type="match status" value="1"/>
</dbReference>
<comment type="similarity">
    <text evidence="2 14">Belongs to the UppP family.</text>
</comment>
<evidence type="ECO:0000313" key="16">
    <source>
        <dbReference type="Proteomes" id="UP000266178"/>
    </source>
</evidence>
<evidence type="ECO:0000256" key="8">
    <source>
        <dbReference type="ARBA" id="ARBA00022989"/>
    </source>
</evidence>
<evidence type="ECO:0000256" key="5">
    <source>
        <dbReference type="ARBA" id="ARBA00022475"/>
    </source>
</evidence>
<dbReference type="PANTHER" id="PTHR30622:SF4">
    <property type="entry name" value="UNDECAPRENYL-DIPHOSPHATASE"/>
    <property type="match status" value="1"/>
</dbReference>
<keyword evidence="14" id="KW-0961">Cell wall biogenesis/degradation</keyword>
<dbReference type="GO" id="GO:0005886">
    <property type="term" value="C:plasma membrane"/>
    <property type="evidence" value="ECO:0007669"/>
    <property type="project" value="UniProtKB-SubCell"/>
</dbReference>
<name>A0A399FE45_9DEIN</name>
<dbReference type="RefSeq" id="WP_206075053.1">
    <property type="nucleotide sequence ID" value="NZ_BJXM01000014.1"/>
</dbReference>
<dbReference type="Proteomes" id="UP000266178">
    <property type="component" value="Unassembled WGS sequence"/>
</dbReference>
<dbReference type="AlphaFoldDB" id="A0A399FE45"/>
<evidence type="ECO:0000256" key="2">
    <source>
        <dbReference type="ARBA" id="ARBA00010621"/>
    </source>
</evidence>
<feature type="transmembrane region" description="Helical" evidence="14">
    <location>
        <begin position="90"/>
        <end position="108"/>
    </location>
</feature>
<evidence type="ECO:0000256" key="7">
    <source>
        <dbReference type="ARBA" id="ARBA00022801"/>
    </source>
</evidence>
<feature type="transmembrane region" description="Helical" evidence="14">
    <location>
        <begin position="7"/>
        <end position="26"/>
    </location>
</feature>
<evidence type="ECO:0000256" key="9">
    <source>
        <dbReference type="ARBA" id="ARBA00023136"/>
    </source>
</evidence>
<dbReference type="EC" id="3.6.1.27" evidence="3 14"/>
<feature type="transmembrane region" description="Helical" evidence="14">
    <location>
        <begin position="46"/>
        <end position="66"/>
    </location>
</feature>
<sequence length="273" mass="29235">MLSVFELVMLALLQGVTELFPVSSLGHTLLLPALLGWPLDQKAPELLPFLVMLHLGTAIALILYFWRDWLELIGGFWASWQGRSTPPGRVAWLLLAGTVPAGLVGLLFRNTFDRLFHEPRLVAGALVVNGLILLVGEALRRRAAKAELGRVSALSFGQAVLVGIAQVGALIPGLSRSGLTMTAGLAVGLSHEAAARFAFLLATPIILAAGVLEIPKLLHNHAHLGQALLGGILTGLAAYFSTAFLVRYFHVGKLNPFAYYCIAAGLLAWVLLR</sequence>
<dbReference type="GO" id="GO:0008360">
    <property type="term" value="P:regulation of cell shape"/>
    <property type="evidence" value="ECO:0007669"/>
    <property type="project" value="UniProtKB-KW"/>
</dbReference>
<feature type="transmembrane region" description="Helical" evidence="14">
    <location>
        <begin position="194"/>
        <end position="215"/>
    </location>
</feature>
<protein>
    <recommendedName>
        <fullName evidence="4 14">Undecaprenyl-diphosphatase</fullName>
        <ecNumber evidence="3 14">3.6.1.27</ecNumber>
    </recommendedName>
    <alternativeName>
        <fullName evidence="12 14">Bacitracin resistance protein</fullName>
    </alternativeName>
    <alternativeName>
        <fullName evidence="11 14">Undecaprenyl pyrophosphate phosphatase</fullName>
    </alternativeName>
</protein>
<keyword evidence="10 14" id="KW-0046">Antibiotic resistance</keyword>
<dbReference type="InterPro" id="IPR003824">
    <property type="entry name" value="UppP"/>
</dbReference>
<dbReference type="GO" id="GO:0009252">
    <property type="term" value="P:peptidoglycan biosynthetic process"/>
    <property type="evidence" value="ECO:0007669"/>
    <property type="project" value="UniProtKB-KW"/>
</dbReference>
<dbReference type="GO" id="GO:0050380">
    <property type="term" value="F:undecaprenyl-diphosphatase activity"/>
    <property type="evidence" value="ECO:0007669"/>
    <property type="project" value="UniProtKB-UniRule"/>
</dbReference>
<dbReference type="EMBL" id="QWLB01000009">
    <property type="protein sequence ID" value="RIH93161.1"/>
    <property type="molecule type" value="Genomic_DNA"/>
</dbReference>
<accession>A0A399FE45</accession>
<proteinExistence type="inferred from homology"/>
<dbReference type="GO" id="GO:0046677">
    <property type="term" value="P:response to antibiotic"/>
    <property type="evidence" value="ECO:0007669"/>
    <property type="project" value="UniProtKB-UniRule"/>
</dbReference>
<evidence type="ECO:0000256" key="12">
    <source>
        <dbReference type="ARBA" id="ARBA00032932"/>
    </source>
</evidence>
<keyword evidence="8 14" id="KW-1133">Transmembrane helix</keyword>
<feature type="transmembrane region" description="Helical" evidence="14">
    <location>
        <begin position="151"/>
        <end position="174"/>
    </location>
</feature>
<keyword evidence="9 14" id="KW-0472">Membrane</keyword>
<comment type="miscellaneous">
    <text evidence="14">Bacitracin is thought to be involved in the inhibition of peptidoglycan synthesis by sequestering undecaprenyl diphosphate, thereby reducing the pool of lipid carrier available.</text>
</comment>
<evidence type="ECO:0000256" key="13">
    <source>
        <dbReference type="ARBA" id="ARBA00047594"/>
    </source>
</evidence>
<feature type="transmembrane region" description="Helical" evidence="14">
    <location>
        <begin position="227"/>
        <end position="250"/>
    </location>
</feature>
<organism evidence="15 16">
    <name type="scientific">Meiothermus granaticius NBRC 107808</name>
    <dbReference type="NCBI Taxonomy" id="1227551"/>
    <lineage>
        <taxon>Bacteria</taxon>
        <taxon>Thermotogati</taxon>
        <taxon>Deinococcota</taxon>
        <taxon>Deinococci</taxon>
        <taxon>Thermales</taxon>
        <taxon>Thermaceae</taxon>
        <taxon>Meiothermus</taxon>
    </lineage>
</organism>
<evidence type="ECO:0000256" key="10">
    <source>
        <dbReference type="ARBA" id="ARBA00023251"/>
    </source>
</evidence>
<evidence type="ECO:0000256" key="1">
    <source>
        <dbReference type="ARBA" id="ARBA00004651"/>
    </source>
</evidence>
<evidence type="ECO:0000313" key="15">
    <source>
        <dbReference type="EMBL" id="RIH93161.1"/>
    </source>
</evidence>
<evidence type="ECO:0000256" key="6">
    <source>
        <dbReference type="ARBA" id="ARBA00022692"/>
    </source>
</evidence>
<feature type="transmembrane region" description="Helical" evidence="14">
    <location>
        <begin position="256"/>
        <end position="272"/>
    </location>
</feature>
<evidence type="ECO:0000256" key="3">
    <source>
        <dbReference type="ARBA" id="ARBA00012374"/>
    </source>
</evidence>
<keyword evidence="14" id="KW-0573">Peptidoglycan synthesis</keyword>
<evidence type="ECO:0000256" key="4">
    <source>
        <dbReference type="ARBA" id="ARBA00021581"/>
    </source>
</evidence>
<keyword evidence="16" id="KW-1185">Reference proteome</keyword>
<feature type="transmembrane region" description="Helical" evidence="14">
    <location>
        <begin position="120"/>
        <end position="139"/>
    </location>
</feature>
<keyword evidence="7 14" id="KW-0378">Hydrolase</keyword>
<keyword evidence="5 14" id="KW-1003">Cell membrane</keyword>
<keyword evidence="6 14" id="KW-0812">Transmembrane</keyword>
<dbReference type="Pfam" id="PF02673">
    <property type="entry name" value="BacA"/>
    <property type="match status" value="1"/>
</dbReference>
<dbReference type="HAMAP" id="MF_01006">
    <property type="entry name" value="Undec_diphosphatase"/>
    <property type="match status" value="1"/>
</dbReference>
<comment type="caution">
    <text evidence="15">The sequence shown here is derived from an EMBL/GenBank/DDBJ whole genome shotgun (WGS) entry which is preliminary data.</text>
</comment>
<keyword evidence="14" id="KW-0133">Cell shape</keyword>